<dbReference type="PROSITE" id="PS50931">
    <property type="entry name" value="HTH_LYSR"/>
    <property type="match status" value="1"/>
</dbReference>
<dbReference type="Pfam" id="PF03466">
    <property type="entry name" value="LysR_substrate"/>
    <property type="match status" value="1"/>
</dbReference>
<evidence type="ECO:0000259" key="5">
    <source>
        <dbReference type="PROSITE" id="PS50931"/>
    </source>
</evidence>
<sequence>MQSFDPLTARLLVAVAQLGSIGRAAERENIATSAVSRRISDLEVRLGVALFDRSVQGVRLTAAGQIYVVGCREILRTIADLHTQMVDYASGASGSLRLACTSSALSGRLPELLARYAESREGIRLEIQEMSAARALLVLDDGQADIAFVADNNDVERFETTVFEDDKVLVICSPDHVLADRLRSSRSVRFDEVAEHEVVGIHHSGALDRLLSAAAASSGRSLGKRVNVETFSSLVRMVEAGFGIGFMRSTSLHLLAGTDLVHAKLADHWAQRSLLMVRRPSSPLSRPIRDFLSLASASYLPA</sequence>
<comment type="similarity">
    <text evidence="1">Belongs to the LysR transcriptional regulatory family.</text>
</comment>
<dbReference type="Gene3D" id="1.10.10.10">
    <property type="entry name" value="Winged helix-like DNA-binding domain superfamily/Winged helix DNA-binding domain"/>
    <property type="match status" value="1"/>
</dbReference>
<evidence type="ECO:0000313" key="7">
    <source>
        <dbReference type="Proteomes" id="UP000606921"/>
    </source>
</evidence>
<dbReference type="InterPro" id="IPR050950">
    <property type="entry name" value="HTH-type_LysR_regulators"/>
</dbReference>
<evidence type="ECO:0000256" key="3">
    <source>
        <dbReference type="ARBA" id="ARBA00023125"/>
    </source>
</evidence>
<protein>
    <submittedName>
        <fullName evidence="6">LysR family transcriptional regulator</fullName>
    </submittedName>
</protein>
<keyword evidence="7" id="KW-1185">Reference proteome</keyword>
<dbReference type="Pfam" id="PF00126">
    <property type="entry name" value="HTH_1"/>
    <property type="match status" value="1"/>
</dbReference>
<dbReference type="RefSeq" id="WP_142592101.1">
    <property type="nucleotide sequence ID" value="NZ_CABFWF030000008.1"/>
</dbReference>
<gene>
    <name evidence="6" type="ORF">REJC140_02917</name>
</gene>
<dbReference type="Gene3D" id="3.40.190.10">
    <property type="entry name" value="Periplasmic binding protein-like II"/>
    <property type="match status" value="2"/>
</dbReference>
<dbReference type="SUPFAM" id="SSF46785">
    <property type="entry name" value="Winged helix' DNA-binding domain"/>
    <property type="match status" value="1"/>
</dbReference>
<dbReference type="InterPro" id="IPR000847">
    <property type="entry name" value="LysR_HTH_N"/>
</dbReference>
<evidence type="ECO:0000313" key="6">
    <source>
        <dbReference type="EMBL" id="CAD7031067.1"/>
    </source>
</evidence>
<dbReference type="Proteomes" id="UP000606921">
    <property type="component" value="Unassembled WGS sequence"/>
</dbReference>
<proteinExistence type="inferred from homology"/>
<dbReference type="InterPro" id="IPR005119">
    <property type="entry name" value="LysR_subst-bd"/>
</dbReference>
<accession>A0ABN7JI31</accession>
<dbReference type="InterPro" id="IPR036388">
    <property type="entry name" value="WH-like_DNA-bd_sf"/>
</dbReference>
<feature type="domain" description="HTH lysR-type" evidence="5">
    <location>
        <begin position="10"/>
        <end position="61"/>
    </location>
</feature>
<keyword evidence="4" id="KW-0804">Transcription</keyword>
<keyword evidence="2" id="KW-0805">Transcription regulation</keyword>
<dbReference type="EMBL" id="CABFWF030000008">
    <property type="protein sequence ID" value="CAD7031067.1"/>
    <property type="molecule type" value="Genomic_DNA"/>
</dbReference>
<dbReference type="SUPFAM" id="SSF53850">
    <property type="entry name" value="Periplasmic binding protein-like II"/>
    <property type="match status" value="1"/>
</dbReference>
<evidence type="ECO:0000256" key="2">
    <source>
        <dbReference type="ARBA" id="ARBA00023015"/>
    </source>
</evidence>
<dbReference type="PANTHER" id="PTHR30419:SF2">
    <property type="entry name" value="LYSR FAMILY TRANSCRIPTIONAL REGULATOR"/>
    <property type="match status" value="1"/>
</dbReference>
<dbReference type="InterPro" id="IPR036390">
    <property type="entry name" value="WH_DNA-bd_sf"/>
</dbReference>
<dbReference type="PANTHER" id="PTHR30419">
    <property type="entry name" value="HTH-TYPE TRANSCRIPTIONAL REGULATOR YBHD"/>
    <property type="match status" value="1"/>
</dbReference>
<keyword evidence="3" id="KW-0238">DNA-binding</keyword>
<evidence type="ECO:0000256" key="1">
    <source>
        <dbReference type="ARBA" id="ARBA00009437"/>
    </source>
</evidence>
<comment type="caution">
    <text evidence="6">The sequence shown here is derived from an EMBL/GenBank/DDBJ whole genome shotgun (WGS) entry which is preliminary data.</text>
</comment>
<organism evidence="6 7">
    <name type="scientific">Pseudorhizobium endolithicum</name>
    <dbReference type="NCBI Taxonomy" id="1191678"/>
    <lineage>
        <taxon>Bacteria</taxon>
        <taxon>Pseudomonadati</taxon>
        <taxon>Pseudomonadota</taxon>
        <taxon>Alphaproteobacteria</taxon>
        <taxon>Hyphomicrobiales</taxon>
        <taxon>Rhizobiaceae</taxon>
        <taxon>Rhizobium/Agrobacterium group</taxon>
        <taxon>Pseudorhizobium</taxon>
    </lineage>
</organism>
<name>A0ABN7JI31_9HYPH</name>
<reference evidence="6 7" key="1">
    <citation type="submission" date="2020-11" db="EMBL/GenBank/DDBJ databases">
        <authorList>
            <person name="Lassalle F."/>
        </authorList>
    </citation>
    <scope>NUCLEOTIDE SEQUENCE [LARGE SCALE GENOMIC DNA]</scope>
    <source>
        <strain evidence="6 7">JC140</strain>
    </source>
</reference>
<evidence type="ECO:0000256" key="4">
    <source>
        <dbReference type="ARBA" id="ARBA00023163"/>
    </source>
</evidence>